<keyword evidence="11" id="KW-1185">Reference proteome</keyword>
<evidence type="ECO:0000256" key="6">
    <source>
        <dbReference type="ARBA" id="ARBA00023295"/>
    </source>
</evidence>
<comment type="function">
    <text evidence="1">Alpha-L-fucosidase is responsible for hydrolyzing the alpha-1,6-linked fucose joined to the reducing-end N-acetylglucosamine of the carbohydrate moieties of glycoproteins.</text>
</comment>
<dbReference type="GO" id="GO:0006004">
    <property type="term" value="P:fucose metabolic process"/>
    <property type="evidence" value="ECO:0007669"/>
    <property type="project" value="InterPro"/>
</dbReference>
<evidence type="ECO:0000313" key="11">
    <source>
        <dbReference type="Proteomes" id="UP001204579"/>
    </source>
</evidence>
<keyword evidence="4 8" id="KW-0732">Signal</keyword>
<evidence type="ECO:0000256" key="1">
    <source>
        <dbReference type="ARBA" id="ARBA00004071"/>
    </source>
</evidence>
<dbReference type="Gene3D" id="3.20.20.80">
    <property type="entry name" value="Glycosidases"/>
    <property type="match status" value="1"/>
</dbReference>
<evidence type="ECO:0000256" key="5">
    <source>
        <dbReference type="ARBA" id="ARBA00022801"/>
    </source>
</evidence>
<dbReference type="GO" id="GO:0005764">
    <property type="term" value="C:lysosome"/>
    <property type="evidence" value="ECO:0007669"/>
    <property type="project" value="TreeGrafter"/>
</dbReference>
<keyword evidence="6" id="KW-0326">Glycosidase</keyword>
<feature type="chain" id="PRO_5043554598" description="alpha-L-fucosidase" evidence="8">
    <location>
        <begin position="23"/>
        <end position="459"/>
    </location>
</feature>
<protein>
    <recommendedName>
        <fullName evidence="3">alpha-L-fucosidase</fullName>
        <ecNumber evidence="3">3.2.1.51</ecNumber>
    </recommendedName>
</protein>
<dbReference type="PANTHER" id="PTHR10030">
    <property type="entry name" value="ALPHA-L-FUCOSIDASE"/>
    <property type="match status" value="1"/>
</dbReference>
<dbReference type="InterPro" id="IPR057739">
    <property type="entry name" value="Glyco_hydro_29_N"/>
</dbReference>
<dbReference type="SMART" id="SM00812">
    <property type="entry name" value="Alpha_L_fucos"/>
    <property type="match status" value="1"/>
</dbReference>
<feature type="domain" description="Glycoside hydrolase family 29 N-terminal" evidence="9">
    <location>
        <begin position="30"/>
        <end position="366"/>
    </location>
</feature>
<comment type="caution">
    <text evidence="10">The sequence shown here is derived from an EMBL/GenBank/DDBJ whole genome shotgun (WGS) entry which is preliminary data.</text>
</comment>
<accession>A0AAW5N896</accession>
<dbReference type="InterPro" id="IPR000933">
    <property type="entry name" value="Glyco_hydro_29"/>
</dbReference>
<gene>
    <name evidence="10" type="ORF">NW209_11645</name>
</gene>
<evidence type="ECO:0000256" key="7">
    <source>
        <dbReference type="PIRSR" id="PIRSR001092-1"/>
    </source>
</evidence>
<evidence type="ECO:0000256" key="3">
    <source>
        <dbReference type="ARBA" id="ARBA00012662"/>
    </source>
</evidence>
<dbReference type="Proteomes" id="UP001204579">
    <property type="component" value="Unassembled WGS sequence"/>
</dbReference>
<comment type="similarity">
    <text evidence="2">Belongs to the glycosyl hydrolase 29 family.</text>
</comment>
<dbReference type="AlphaFoldDB" id="A0AAW5N896"/>
<evidence type="ECO:0000256" key="8">
    <source>
        <dbReference type="SAM" id="SignalP"/>
    </source>
</evidence>
<name>A0AAW5N896_9BACT</name>
<dbReference type="EC" id="3.2.1.51" evidence="3"/>
<dbReference type="PRINTS" id="PR00741">
    <property type="entry name" value="GLHYDRLASE29"/>
</dbReference>
<proteinExistence type="inferred from homology"/>
<dbReference type="PIRSF" id="PIRSF001092">
    <property type="entry name" value="Alpha-L-fucosidase"/>
    <property type="match status" value="1"/>
</dbReference>
<feature type="site" description="May be important for catalysis" evidence="7">
    <location>
        <position position="299"/>
    </location>
</feature>
<dbReference type="InterPro" id="IPR017853">
    <property type="entry name" value="GH"/>
</dbReference>
<feature type="signal peptide" evidence="8">
    <location>
        <begin position="1"/>
        <end position="22"/>
    </location>
</feature>
<evidence type="ECO:0000313" key="10">
    <source>
        <dbReference type="EMBL" id="MCR8874657.1"/>
    </source>
</evidence>
<dbReference type="GO" id="GO:0016139">
    <property type="term" value="P:glycoside catabolic process"/>
    <property type="evidence" value="ECO:0007669"/>
    <property type="project" value="TreeGrafter"/>
</dbReference>
<evidence type="ECO:0000256" key="2">
    <source>
        <dbReference type="ARBA" id="ARBA00007951"/>
    </source>
</evidence>
<dbReference type="PANTHER" id="PTHR10030:SF37">
    <property type="entry name" value="ALPHA-L-FUCOSIDASE-RELATED"/>
    <property type="match status" value="1"/>
</dbReference>
<sequence length="459" mass="53330">MRKFKQFAACLMGLALSMGVYAQDDANSFVHEQSDGYEWPTDQAVLKKLDQWQDLKFGVLFHWGLYSVPGICESWPLCSEDWITRPIDSYYDYKRWYWGFSEKFNPTDFNPDQWADIMQAAGMKYMIFTTKHHDGFCMFDSKYTDFSIAKGPFANNPKKDVARYVFDAFRQKEFMIGCYFSKPDWHCKWFWHPYYDTAGRMQNYKRERHPDWWKNYQDFTYNQLMELTSNYGKFDILWLDGGWVTGDEVRLDEVLAHARTHGHEGLISVDRTIKGKNENYQTPERSIPEKQLDHPWESCITLSHSWGWVPDVKFKSPNEVLALLAEITAKGGCLLLGVGPTPQGLIQPEVETCLRQVGKWLKKNGQAIYNTRITPDYNDGNTWFTADKDGKTLYAVYTVKDGEEMPAAIEWEGNIPTGTMKLLNKNVSVRYQCDGNKVKVTLPKGLANEPLAFRFTVKK</sequence>
<organism evidence="10 11">
    <name type="scientific">Phocaeicola barnesiae</name>
    <dbReference type="NCBI Taxonomy" id="376804"/>
    <lineage>
        <taxon>Bacteria</taxon>
        <taxon>Pseudomonadati</taxon>
        <taxon>Bacteroidota</taxon>
        <taxon>Bacteroidia</taxon>
        <taxon>Bacteroidales</taxon>
        <taxon>Bacteroidaceae</taxon>
        <taxon>Phocaeicola</taxon>
    </lineage>
</organism>
<dbReference type="RefSeq" id="WP_258336030.1">
    <property type="nucleotide sequence ID" value="NZ_JANRHJ010000013.1"/>
</dbReference>
<keyword evidence="5" id="KW-0378">Hydrolase</keyword>
<evidence type="ECO:0000259" key="9">
    <source>
        <dbReference type="Pfam" id="PF01120"/>
    </source>
</evidence>
<dbReference type="GO" id="GO:0004560">
    <property type="term" value="F:alpha-L-fucosidase activity"/>
    <property type="evidence" value="ECO:0007669"/>
    <property type="project" value="InterPro"/>
</dbReference>
<dbReference type="SUPFAM" id="SSF51445">
    <property type="entry name" value="(Trans)glycosidases"/>
    <property type="match status" value="1"/>
</dbReference>
<dbReference type="EMBL" id="JANRHJ010000013">
    <property type="protein sequence ID" value="MCR8874657.1"/>
    <property type="molecule type" value="Genomic_DNA"/>
</dbReference>
<evidence type="ECO:0000256" key="4">
    <source>
        <dbReference type="ARBA" id="ARBA00022729"/>
    </source>
</evidence>
<dbReference type="InterPro" id="IPR016286">
    <property type="entry name" value="FUC_metazoa-typ"/>
</dbReference>
<dbReference type="Pfam" id="PF01120">
    <property type="entry name" value="Alpha_L_fucos"/>
    <property type="match status" value="1"/>
</dbReference>
<reference evidence="10 11" key="1">
    <citation type="submission" date="2022-08" db="EMBL/GenBank/DDBJ databases">
        <authorList>
            <person name="Zeman M."/>
            <person name="Kubasova T."/>
        </authorList>
    </citation>
    <scope>NUCLEOTIDE SEQUENCE [LARGE SCALE GENOMIC DNA]</scope>
    <source>
        <strain evidence="10 11">ET62</strain>
    </source>
</reference>